<dbReference type="EMBL" id="WBUI01000012">
    <property type="protein sequence ID" value="KAB2931731.1"/>
    <property type="molecule type" value="Genomic_DNA"/>
</dbReference>
<dbReference type="InterPro" id="IPR029044">
    <property type="entry name" value="Nucleotide-diphossugar_trans"/>
</dbReference>
<evidence type="ECO:0000259" key="1">
    <source>
        <dbReference type="Pfam" id="PF00535"/>
    </source>
</evidence>
<gene>
    <name evidence="2" type="ORF">F9K24_12415</name>
</gene>
<proteinExistence type="predicted"/>
<sequence length="462" mass="51290">MTSSRKSRNTDAVSVILFCKAPVPGRVKTRLAADFAGAVDLYASLLDSVIWRLEADAGIELYLFTDSESIPYFEERYPNLSISEQQGHDLGERMQNAFAHVFSIDDASSVVLAGSDVPDFTAETARQMAELCKESDAVLLPSSDGGYSAICLSRRVLADLHRLFHDIVWSTSLVLETQMRRLVDAGFKAIVMSEAMDDIDVLEDLLAYRKGAKRRPLANADLSFLEHLPRVVAILPVLNEAESLPFILPSLLESIWIDEVICVDNGSTDDSSAIIETNGATLLYCKERGYGAAMLTGIEYASRKAPDTILLFMDADGSDDRTHLGDLLRPILAGRADFVLGARQGGLLLHQRAGNILAVWLIRLLWRHSFADLGPFRAIRLKALQSLKMDDRNFGWTIQMQIRAVQQGLVTMEIPVPSLRRLGGKSKVSGTVRGTVLAGTIILRTVFREWRRRRKGFTSHRR</sequence>
<comment type="caution">
    <text evidence="2">The sequence shown here is derived from an EMBL/GenBank/DDBJ whole genome shotgun (WGS) entry which is preliminary data.</text>
</comment>
<dbReference type="CDD" id="cd04179">
    <property type="entry name" value="DPM_DPG-synthase_like"/>
    <property type="match status" value="1"/>
</dbReference>
<evidence type="ECO:0000313" key="3">
    <source>
        <dbReference type="Proteomes" id="UP000460298"/>
    </source>
</evidence>
<feature type="domain" description="Glycosyltransferase 2-like" evidence="1">
    <location>
        <begin position="234"/>
        <end position="344"/>
    </location>
</feature>
<evidence type="ECO:0000313" key="2">
    <source>
        <dbReference type="EMBL" id="KAB2931731.1"/>
    </source>
</evidence>
<dbReference type="Gene3D" id="3.90.550.10">
    <property type="entry name" value="Spore Coat Polysaccharide Biosynthesis Protein SpsA, Chain A"/>
    <property type="match status" value="2"/>
</dbReference>
<dbReference type="Pfam" id="PF09837">
    <property type="entry name" value="DUF2064"/>
    <property type="match status" value="1"/>
</dbReference>
<dbReference type="Proteomes" id="UP000460298">
    <property type="component" value="Unassembled WGS sequence"/>
</dbReference>
<dbReference type="PANTHER" id="PTHR36529">
    <property type="entry name" value="SLL1095 PROTEIN"/>
    <property type="match status" value="1"/>
</dbReference>
<dbReference type="SUPFAM" id="SSF53448">
    <property type="entry name" value="Nucleotide-diphospho-sugar transferases"/>
    <property type="match status" value="2"/>
</dbReference>
<dbReference type="Pfam" id="PF00535">
    <property type="entry name" value="Glycos_transf_2"/>
    <property type="match status" value="1"/>
</dbReference>
<accession>A0A833LWM2</accession>
<dbReference type="AlphaFoldDB" id="A0A833LWM2"/>
<protein>
    <submittedName>
        <fullName evidence="2">DUF2064 domain-containing protein</fullName>
    </submittedName>
</protein>
<dbReference type="PANTHER" id="PTHR36529:SF1">
    <property type="entry name" value="GLYCOSYLTRANSFERASE"/>
    <property type="match status" value="1"/>
</dbReference>
<organism evidence="2 3">
    <name type="scientific">Leptonema illini</name>
    <dbReference type="NCBI Taxonomy" id="183"/>
    <lineage>
        <taxon>Bacteria</taxon>
        <taxon>Pseudomonadati</taxon>
        <taxon>Spirochaetota</taxon>
        <taxon>Spirochaetia</taxon>
        <taxon>Leptospirales</taxon>
        <taxon>Leptospiraceae</taxon>
        <taxon>Leptonema</taxon>
    </lineage>
</organism>
<name>A0A833LWM2_9LEPT</name>
<reference evidence="2 3" key="1">
    <citation type="submission" date="2019-10" db="EMBL/GenBank/DDBJ databases">
        <title>Extracellular Electron Transfer in a Candidatus Methanoperedens spp. Enrichment Culture.</title>
        <authorList>
            <person name="Berger S."/>
            <person name="Rangel Shaw D."/>
            <person name="Berben T."/>
            <person name="In 'T Zandt M."/>
            <person name="Frank J."/>
            <person name="Reimann J."/>
            <person name="Jetten M.S.M."/>
            <person name="Welte C.U."/>
        </authorList>
    </citation>
    <scope>NUCLEOTIDE SEQUENCE [LARGE SCALE GENOMIC DNA]</scope>
    <source>
        <strain evidence="2">SB12</strain>
    </source>
</reference>
<dbReference type="InterPro" id="IPR018641">
    <property type="entry name" value="Trfase_1_rSAM/seldom-assoc"/>
</dbReference>
<dbReference type="InterPro" id="IPR001173">
    <property type="entry name" value="Glyco_trans_2-like"/>
</dbReference>